<dbReference type="RefSeq" id="WP_289824322.1">
    <property type="nucleotide sequence ID" value="NZ_JAUEIE010000001.1"/>
</dbReference>
<dbReference type="AlphaFoldDB" id="A0AAW7JDL8"/>
<dbReference type="Gene3D" id="2.60.120.200">
    <property type="match status" value="1"/>
</dbReference>
<feature type="signal peptide" evidence="2">
    <location>
        <begin position="1"/>
        <end position="20"/>
    </location>
</feature>
<gene>
    <name evidence="4" type="ORF">QVN81_00210</name>
    <name evidence="5" type="ORF">QVN84_00205</name>
</gene>
<evidence type="ECO:0000313" key="4">
    <source>
        <dbReference type="EMBL" id="MDN0021452.1"/>
    </source>
</evidence>
<dbReference type="PANTHER" id="PTHR10963:SF55">
    <property type="entry name" value="GLYCOSIDE HYDROLASE FAMILY 16 PROTEIN"/>
    <property type="match status" value="1"/>
</dbReference>
<dbReference type="InterPro" id="IPR013783">
    <property type="entry name" value="Ig-like_fold"/>
</dbReference>
<dbReference type="InterPro" id="IPR050546">
    <property type="entry name" value="Glycosyl_Hydrlase_16"/>
</dbReference>
<dbReference type="PROSITE" id="PS51257">
    <property type="entry name" value="PROKAR_LIPOPROTEIN"/>
    <property type="match status" value="1"/>
</dbReference>
<dbReference type="PANTHER" id="PTHR10963">
    <property type="entry name" value="GLYCOSYL HYDROLASE-RELATED"/>
    <property type="match status" value="1"/>
</dbReference>
<accession>A0AAW7JDL8</accession>
<dbReference type="CDD" id="cd08023">
    <property type="entry name" value="GH16_laminarinase_like"/>
    <property type="match status" value="1"/>
</dbReference>
<protein>
    <submittedName>
        <fullName evidence="5">Family 16 glycosylhydrolase</fullName>
    </submittedName>
</protein>
<dbReference type="Pfam" id="PF13004">
    <property type="entry name" value="BACON"/>
    <property type="match status" value="1"/>
</dbReference>
<dbReference type="GO" id="GO:0004553">
    <property type="term" value="F:hydrolase activity, hydrolyzing O-glycosyl compounds"/>
    <property type="evidence" value="ECO:0007669"/>
    <property type="project" value="InterPro"/>
</dbReference>
<dbReference type="EMBL" id="JAUEIF010000001">
    <property type="protein sequence ID" value="MDN0023949.1"/>
    <property type="molecule type" value="Genomic_DNA"/>
</dbReference>
<evidence type="ECO:0000256" key="2">
    <source>
        <dbReference type="SAM" id="SignalP"/>
    </source>
</evidence>
<sequence>MKTRMILSLFIAAAVGMASCGDDRETVYAPENVQVYLSVTEKDLSADAATFSVDVKAAREFAAYSTADWLKVTPEGSVKKNETLTVAVQENADNSGRSGEVVVWSGGTRRSVKVNQAGKRSETDIVAPEGYSLVWNDEFDGTELGSDWTFEIAGPGFVNNELQNYVKGKDVAEVSDGTLKIHLHKDGSDIRSARIYAKRSQGWRYGYIEASIRLPEGKGTWPAFWMMPVNFKTWPGDGEIDIMESVGYDPGVVVSTIHCNKYNNGGTPTESARTSVSDAYTAFHKYAVEWTSDRMVFYVDGKRLLTYNNDGTGKDAWPFDSPFYVILNLAWGGTWGGLQGVDESCLPATMEVDYVRVFQK</sequence>
<keyword evidence="6" id="KW-1185">Reference proteome</keyword>
<organism evidence="5 7">
    <name type="scientific">Leyella lascolaii</name>
    <dbReference type="NCBI Taxonomy" id="1776379"/>
    <lineage>
        <taxon>Bacteria</taxon>
        <taxon>Pseudomonadati</taxon>
        <taxon>Bacteroidota</taxon>
        <taxon>Bacteroidia</taxon>
        <taxon>Bacteroidales</taxon>
        <taxon>Prevotellaceae</taxon>
        <taxon>Leyella</taxon>
    </lineage>
</organism>
<dbReference type="Proteomes" id="UP001167831">
    <property type="component" value="Unassembled WGS sequence"/>
</dbReference>
<evidence type="ECO:0000313" key="6">
    <source>
        <dbReference type="Proteomes" id="UP001167831"/>
    </source>
</evidence>
<dbReference type="InterPro" id="IPR000757">
    <property type="entry name" value="Beta-glucanase-like"/>
</dbReference>
<proteinExistence type="inferred from homology"/>
<reference evidence="5" key="2">
    <citation type="submission" date="2023-08" db="EMBL/GenBank/DDBJ databases">
        <title>Identification and characterization of horizontal gene transfer across gut microbiota members of farm animals based on homology search.</title>
        <authorList>
            <person name="Schwarzerova J."/>
            <person name="Nykrynova M."/>
            <person name="Jureckova K."/>
            <person name="Cejkova D."/>
            <person name="Rychlik I."/>
        </authorList>
    </citation>
    <scope>NUCLEOTIDE SEQUENCE</scope>
    <source>
        <strain evidence="5">ET15</strain>
        <strain evidence="4">ET37</strain>
    </source>
</reference>
<dbReference type="PROSITE" id="PS51762">
    <property type="entry name" value="GH16_2"/>
    <property type="match status" value="1"/>
</dbReference>
<dbReference type="CDD" id="cd14948">
    <property type="entry name" value="BACON"/>
    <property type="match status" value="1"/>
</dbReference>
<dbReference type="GO" id="GO:0005975">
    <property type="term" value="P:carbohydrate metabolic process"/>
    <property type="evidence" value="ECO:0007669"/>
    <property type="project" value="InterPro"/>
</dbReference>
<name>A0AAW7JDL8_9BACT</name>
<reference evidence="5" key="1">
    <citation type="submission" date="2023-06" db="EMBL/GenBank/DDBJ databases">
        <authorList>
            <person name="Zeman M."/>
            <person name="Kubasova T."/>
            <person name="Jahodarova E."/>
            <person name="Nykrynova M."/>
            <person name="Rychlik I."/>
        </authorList>
    </citation>
    <scope>NUCLEOTIDE SEQUENCE</scope>
    <source>
        <strain evidence="5">ET15</strain>
        <strain evidence="4">ET37</strain>
    </source>
</reference>
<evidence type="ECO:0000313" key="7">
    <source>
        <dbReference type="Proteomes" id="UP001168478"/>
    </source>
</evidence>
<evidence type="ECO:0000313" key="5">
    <source>
        <dbReference type="EMBL" id="MDN0023949.1"/>
    </source>
</evidence>
<dbReference type="Gene3D" id="2.60.40.10">
    <property type="entry name" value="Immunoglobulins"/>
    <property type="match status" value="1"/>
</dbReference>
<dbReference type="Pfam" id="PF00722">
    <property type="entry name" value="Glyco_hydro_16"/>
    <property type="match status" value="1"/>
</dbReference>
<feature type="domain" description="GH16" evidence="3">
    <location>
        <begin position="102"/>
        <end position="360"/>
    </location>
</feature>
<dbReference type="SUPFAM" id="SSF49899">
    <property type="entry name" value="Concanavalin A-like lectins/glucanases"/>
    <property type="match status" value="1"/>
</dbReference>
<feature type="chain" id="PRO_5043330932" evidence="2">
    <location>
        <begin position="21"/>
        <end position="360"/>
    </location>
</feature>
<comment type="similarity">
    <text evidence="1">Belongs to the glycosyl hydrolase 16 family.</text>
</comment>
<dbReference type="InterPro" id="IPR013320">
    <property type="entry name" value="ConA-like_dom_sf"/>
</dbReference>
<dbReference type="Proteomes" id="UP001168478">
    <property type="component" value="Unassembled WGS sequence"/>
</dbReference>
<dbReference type="EMBL" id="JAUEIE010000001">
    <property type="protein sequence ID" value="MDN0021452.1"/>
    <property type="molecule type" value="Genomic_DNA"/>
</dbReference>
<comment type="caution">
    <text evidence="5">The sequence shown here is derived from an EMBL/GenBank/DDBJ whole genome shotgun (WGS) entry which is preliminary data.</text>
</comment>
<dbReference type="InterPro" id="IPR024361">
    <property type="entry name" value="BACON"/>
</dbReference>
<keyword evidence="2" id="KW-0732">Signal</keyword>
<evidence type="ECO:0000259" key="3">
    <source>
        <dbReference type="PROSITE" id="PS51762"/>
    </source>
</evidence>
<evidence type="ECO:0000256" key="1">
    <source>
        <dbReference type="ARBA" id="ARBA00006865"/>
    </source>
</evidence>